<feature type="transmembrane region" description="Helical" evidence="2">
    <location>
        <begin position="85"/>
        <end position="102"/>
    </location>
</feature>
<organism evidence="3">
    <name type="scientific">Singulisphaera sp. Ch08</name>
    <dbReference type="NCBI Taxonomy" id="3120278"/>
    <lineage>
        <taxon>Bacteria</taxon>
        <taxon>Pseudomonadati</taxon>
        <taxon>Planctomycetota</taxon>
        <taxon>Planctomycetia</taxon>
        <taxon>Isosphaerales</taxon>
        <taxon>Isosphaeraceae</taxon>
        <taxon>Singulisphaera</taxon>
    </lineage>
</organism>
<accession>A0AAU7CLD7</accession>
<evidence type="ECO:0000256" key="2">
    <source>
        <dbReference type="SAM" id="Phobius"/>
    </source>
</evidence>
<feature type="region of interest" description="Disordered" evidence="1">
    <location>
        <begin position="1"/>
        <end position="23"/>
    </location>
</feature>
<dbReference type="AlphaFoldDB" id="A0AAU7CLD7"/>
<keyword evidence="2" id="KW-1133">Transmembrane helix</keyword>
<name>A0AAU7CLD7_9BACT</name>
<protein>
    <submittedName>
        <fullName evidence="3">Uncharacterized protein</fullName>
    </submittedName>
</protein>
<gene>
    <name evidence="3" type="ORF">V5E97_09230</name>
</gene>
<feature type="transmembrane region" description="Helical" evidence="2">
    <location>
        <begin position="57"/>
        <end position="79"/>
    </location>
</feature>
<evidence type="ECO:0000256" key="1">
    <source>
        <dbReference type="SAM" id="MobiDB-lite"/>
    </source>
</evidence>
<dbReference type="EMBL" id="CP155447">
    <property type="protein sequence ID" value="XBH06199.1"/>
    <property type="molecule type" value="Genomic_DNA"/>
</dbReference>
<dbReference type="RefSeq" id="WP_406699049.1">
    <property type="nucleotide sequence ID" value="NZ_CP155447.1"/>
</dbReference>
<sequence length="115" mass="12637">MPPRPHIVSLSRLEQPRDPSTSDIQIDLRSETGRPVLNAASADWNWEDAARLTLRRWALIASIVLVEAIVFLAIVSTSFQGPADLSSSAGVLVSLSGLFLLLSRLRRWATTRVST</sequence>
<evidence type="ECO:0000313" key="3">
    <source>
        <dbReference type="EMBL" id="XBH06199.1"/>
    </source>
</evidence>
<keyword evidence="2" id="KW-0812">Transmembrane</keyword>
<proteinExistence type="predicted"/>
<reference evidence="3" key="1">
    <citation type="submission" date="2024-05" db="EMBL/GenBank/DDBJ databases">
        <title>Planctomycetes of the genus Singulisphaera possess chitinolytic capabilities.</title>
        <authorList>
            <person name="Ivanova A."/>
        </authorList>
    </citation>
    <scope>NUCLEOTIDE SEQUENCE</scope>
    <source>
        <strain evidence="3">Ch08T</strain>
    </source>
</reference>
<keyword evidence="2" id="KW-0472">Membrane</keyword>